<dbReference type="PANTHER" id="PTHR11138:SF5">
    <property type="entry name" value="METHIONYL-TRNA FORMYLTRANSFERASE, MITOCHONDRIAL"/>
    <property type="match status" value="1"/>
</dbReference>
<dbReference type="Gene3D" id="3.40.50.12230">
    <property type="match status" value="1"/>
</dbReference>
<dbReference type="SUPFAM" id="SSF50486">
    <property type="entry name" value="FMT C-terminal domain-like"/>
    <property type="match status" value="1"/>
</dbReference>
<dbReference type="SUPFAM" id="SSF53328">
    <property type="entry name" value="Formyltransferase"/>
    <property type="match status" value="1"/>
</dbReference>
<sequence length="283" mass="32964">MVNNKKIVFLGSRIHVINELLQDVQRDDLIIYALENSFLVSYLNERNISYLTFSMRDKKACLDELLLLDFDVLISNGCPIVFPVQKFKPHQILINIHPTYLPHLQGKTPMNGVFYLNYSFYGATMHYIDKGIDTGDVICQKKEELTSDIDLGLLYHLAMKLEGWVFKEGWRKLKQANFEYIGIKQDAKSTYFNRTNEMRNLDFNNKTDILLLKIKSFGIKSQGCTAIIENEKYKIFEAERIIHEPLLKNHKDSEPGKIVLVYDEKFLVKTIDGIIKVKKYEII</sequence>
<evidence type="ECO:0000259" key="2">
    <source>
        <dbReference type="Pfam" id="PF02911"/>
    </source>
</evidence>
<name>A0ABT8WDD6_9FLAO</name>
<dbReference type="EMBL" id="JAUOEK010000142">
    <property type="protein sequence ID" value="MDO5971148.1"/>
    <property type="molecule type" value="Genomic_DNA"/>
</dbReference>
<reference evidence="3" key="1">
    <citation type="submission" date="2023-07" db="EMBL/GenBank/DDBJ databases">
        <title>Two novel species in the genus Flavivirga.</title>
        <authorList>
            <person name="Kwon K."/>
        </authorList>
    </citation>
    <scope>NUCLEOTIDE SEQUENCE</scope>
    <source>
        <strain evidence="3">KCTC 52353</strain>
    </source>
</reference>
<accession>A0ABT8WDD6</accession>
<protein>
    <submittedName>
        <fullName evidence="3">Formyltransferase family protein</fullName>
    </submittedName>
</protein>
<dbReference type="InterPro" id="IPR011034">
    <property type="entry name" value="Formyl_transferase-like_C_sf"/>
</dbReference>
<gene>
    <name evidence="3" type="ORF">Q4Q35_15170</name>
</gene>
<comment type="caution">
    <text evidence="3">The sequence shown here is derived from an EMBL/GenBank/DDBJ whole genome shotgun (WGS) entry which is preliminary data.</text>
</comment>
<dbReference type="InterPro" id="IPR005793">
    <property type="entry name" value="Formyl_trans_C"/>
</dbReference>
<dbReference type="PANTHER" id="PTHR11138">
    <property type="entry name" value="METHIONYL-TRNA FORMYLTRANSFERASE"/>
    <property type="match status" value="1"/>
</dbReference>
<dbReference type="Pfam" id="PF02911">
    <property type="entry name" value="Formyl_trans_C"/>
    <property type="match status" value="1"/>
</dbReference>
<dbReference type="RefSeq" id="WP_303278852.1">
    <property type="nucleotide sequence ID" value="NZ_JAUOEK010000142.1"/>
</dbReference>
<dbReference type="InterPro" id="IPR002376">
    <property type="entry name" value="Formyl_transf_N"/>
</dbReference>
<dbReference type="Proteomes" id="UP001176883">
    <property type="component" value="Unassembled WGS sequence"/>
</dbReference>
<dbReference type="Pfam" id="PF00551">
    <property type="entry name" value="Formyl_trans_N"/>
    <property type="match status" value="1"/>
</dbReference>
<dbReference type="InterPro" id="IPR036477">
    <property type="entry name" value="Formyl_transf_N_sf"/>
</dbReference>
<keyword evidence="4" id="KW-1185">Reference proteome</keyword>
<feature type="domain" description="Formyl transferase C-terminal" evidence="2">
    <location>
        <begin position="196"/>
        <end position="280"/>
    </location>
</feature>
<evidence type="ECO:0000259" key="1">
    <source>
        <dbReference type="Pfam" id="PF00551"/>
    </source>
</evidence>
<organism evidence="3 4">
    <name type="scientific">Flavivirga aquimarina</name>
    <dbReference type="NCBI Taxonomy" id="2027862"/>
    <lineage>
        <taxon>Bacteria</taxon>
        <taxon>Pseudomonadati</taxon>
        <taxon>Bacteroidota</taxon>
        <taxon>Flavobacteriia</taxon>
        <taxon>Flavobacteriales</taxon>
        <taxon>Flavobacteriaceae</taxon>
        <taxon>Flavivirga</taxon>
    </lineage>
</organism>
<feature type="domain" description="Formyl transferase N-terminal" evidence="1">
    <location>
        <begin position="58"/>
        <end position="166"/>
    </location>
</feature>
<proteinExistence type="predicted"/>
<evidence type="ECO:0000313" key="3">
    <source>
        <dbReference type="EMBL" id="MDO5971148.1"/>
    </source>
</evidence>
<evidence type="ECO:0000313" key="4">
    <source>
        <dbReference type="Proteomes" id="UP001176883"/>
    </source>
</evidence>